<feature type="compositionally biased region" description="Polar residues" evidence="1">
    <location>
        <begin position="186"/>
        <end position="197"/>
    </location>
</feature>
<comment type="caution">
    <text evidence="2">The sequence shown here is derived from an EMBL/GenBank/DDBJ whole genome shotgun (WGS) entry which is preliminary data.</text>
</comment>
<protein>
    <submittedName>
        <fullName evidence="2">Uncharacterized protein</fullName>
    </submittedName>
</protein>
<dbReference type="EMBL" id="JAWWNJ010000084">
    <property type="protein sequence ID" value="KAK7001096.1"/>
    <property type="molecule type" value="Genomic_DNA"/>
</dbReference>
<evidence type="ECO:0000313" key="2">
    <source>
        <dbReference type="EMBL" id="KAK7001096.1"/>
    </source>
</evidence>
<dbReference type="AlphaFoldDB" id="A0AAW0A4Z3"/>
<reference evidence="2 3" key="1">
    <citation type="journal article" date="2024" name="J Genomics">
        <title>Draft genome sequencing and assembly of Favolaschia claudopus CIRM-BRFM 2984 isolated from oak limbs.</title>
        <authorList>
            <person name="Navarro D."/>
            <person name="Drula E."/>
            <person name="Chaduli D."/>
            <person name="Cazenave R."/>
            <person name="Ahrendt S."/>
            <person name="Wang J."/>
            <person name="Lipzen A."/>
            <person name="Daum C."/>
            <person name="Barry K."/>
            <person name="Grigoriev I.V."/>
            <person name="Favel A."/>
            <person name="Rosso M.N."/>
            <person name="Martin F."/>
        </authorList>
    </citation>
    <scope>NUCLEOTIDE SEQUENCE [LARGE SCALE GENOMIC DNA]</scope>
    <source>
        <strain evidence="2 3">CIRM-BRFM 2984</strain>
    </source>
</reference>
<proteinExistence type="predicted"/>
<evidence type="ECO:0000313" key="3">
    <source>
        <dbReference type="Proteomes" id="UP001362999"/>
    </source>
</evidence>
<sequence length="221" mass="24821">MVFRSYYWVPEGVKSPKKKSKRERKGEFVELSLVIARAVQGIGWVSWNCTPQNRHDDETKNTKGGNENPSRWKILNLEALGRVQRSFRILEEDEGGSRVSSLEESKVPESAQENERSAWMVEGKVTAVKCDVTGRSGGVTRLVKKEKMLSVLGPKVAVRLDMSSGPRGKIAEKEIEKREKGRICRTQSGDCPGSSGNRMGKLELHTAKQTRRRDKKHEGGQ</sequence>
<gene>
    <name evidence="2" type="ORF">R3P38DRAFT_2796130</name>
</gene>
<feature type="region of interest" description="Disordered" evidence="1">
    <location>
        <begin position="163"/>
        <end position="221"/>
    </location>
</feature>
<feature type="compositionally biased region" description="Basic and acidic residues" evidence="1">
    <location>
        <begin position="169"/>
        <end position="182"/>
    </location>
</feature>
<evidence type="ECO:0000256" key="1">
    <source>
        <dbReference type="SAM" id="MobiDB-lite"/>
    </source>
</evidence>
<accession>A0AAW0A4Z3</accession>
<feature type="region of interest" description="Disordered" evidence="1">
    <location>
        <begin position="50"/>
        <end position="70"/>
    </location>
</feature>
<keyword evidence="3" id="KW-1185">Reference proteome</keyword>
<dbReference type="Proteomes" id="UP001362999">
    <property type="component" value="Unassembled WGS sequence"/>
</dbReference>
<name>A0AAW0A4Z3_9AGAR</name>
<organism evidence="2 3">
    <name type="scientific">Favolaschia claudopus</name>
    <dbReference type="NCBI Taxonomy" id="2862362"/>
    <lineage>
        <taxon>Eukaryota</taxon>
        <taxon>Fungi</taxon>
        <taxon>Dikarya</taxon>
        <taxon>Basidiomycota</taxon>
        <taxon>Agaricomycotina</taxon>
        <taxon>Agaricomycetes</taxon>
        <taxon>Agaricomycetidae</taxon>
        <taxon>Agaricales</taxon>
        <taxon>Marasmiineae</taxon>
        <taxon>Mycenaceae</taxon>
        <taxon>Favolaschia</taxon>
    </lineage>
</organism>